<dbReference type="EMBL" id="JAHBCI010000010">
    <property type="protein sequence ID" value="KAG9495880.1"/>
    <property type="molecule type" value="Genomic_DNA"/>
</dbReference>
<dbReference type="InterPro" id="IPR001138">
    <property type="entry name" value="Zn2Cys6_DnaBD"/>
</dbReference>
<dbReference type="Pfam" id="PF00172">
    <property type="entry name" value="Zn_clus"/>
    <property type="match status" value="1"/>
</dbReference>
<dbReference type="GO" id="GO:0000981">
    <property type="term" value="F:DNA-binding transcription factor activity, RNA polymerase II-specific"/>
    <property type="evidence" value="ECO:0007669"/>
    <property type="project" value="InterPro"/>
</dbReference>
<keyword evidence="1" id="KW-0479">Metal-binding</keyword>
<dbReference type="CDD" id="cd00067">
    <property type="entry name" value="GAL4"/>
    <property type="match status" value="1"/>
</dbReference>
<accession>A0A9P8D5V0</accession>
<keyword evidence="4" id="KW-0804">Transcription</keyword>
<evidence type="ECO:0000313" key="8">
    <source>
        <dbReference type="Proteomes" id="UP000827133"/>
    </source>
</evidence>
<dbReference type="SMART" id="SM00066">
    <property type="entry name" value="GAL4"/>
    <property type="match status" value="1"/>
</dbReference>
<dbReference type="PROSITE" id="PS00463">
    <property type="entry name" value="ZN2_CY6_FUNGAL_1"/>
    <property type="match status" value="1"/>
</dbReference>
<dbReference type="PANTHER" id="PTHR47660:SF3">
    <property type="entry name" value="FINGER DOMAIN PROTEIN, PUTATIVE (AFU_ORTHOLOGUE AFUA_4G03310)-RELATED"/>
    <property type="match status" value="1"/>
</dbReference>
<keyword evidence="8" id="KW-1185">Reference proteome</keyword>
<name>A0A9P8D5V0_9HYPO</name>
<keyword evidence="2" id="KW-0862">Zinc</keyword>
<dbReference type="PANTHER" id="PTHR47660">
    <property type="entry name" value="TRANSCRIPTION FACTOR WITH C2H2 AND ZN(2)-CYS(6) DNA BINDING DOMAIN (EUROFUNG)-RELATED-RELATED"/>
    <property type="match status" value="1"/>
</dbReference>
<proteinExistence type="predicted"/>
<dbReference type="RefSeq" id="XP_044674880.1">
    <property type="nucleotide sequence ID" value="XM_044829964.1"/>
</dbReference>
<dbReference type="Proteomes" id="UP000827133">
    <property type="component" value="Unassembled WGS sequence"/>
</dbReference>
<reference evidence="7" key="1">
    <citation type="journal article" date="2021" name="Mol. Plant Microbe Interact.">
        <title>Telomere to telomere genome assembly of Fusarium musae F31, causal agent of crown rot disease of banana.</title>
        <authorList>
            <person name="Degradi L."/>
            <person name="Tava V."/>
            <person name="Kunova A."/>
            <person name="Cortesi P."/>
            <person name="Saracchi M."/>
            <person name="Pasquali M."/>
        </authorList>
    </citation>
    <scope>NUCLEOTIDE SEQUENCE</scope>
    <source>
        <strain evidence="7">F31</strain>
    </source>
</reference>
<dbReference type="GeneID" id="68320299"/>
<dbReference type="GO" id="GO:0008270">
    <property type="term" value="F:zinc ion binding"/>
    <property type="evidence" value="ECO:0007669"/>
    <property type="project" value="InterPro"/>
</dbReference>
<protein>
    <recommendedName>
        <fullName evidence="6">Zn(2)-C6 fungal-type domain-containing protein</fullName>
    </recommendedName>
</protein>
<dbReference type="SUPFAM" id="SSF57701">
    <property type="entry name" value="Zn2/Cys6 DNA-binding domain"/>
    <property type="match status" value="1"/>
</dbReference>
<evidence type="ECO:0000256" key="4">
    <source>
        <dbReference type="ARBA" id="ARBA00023163"/>
    </source>
</evidence>
<evidence type="ECO:0000256" key="1">
    <source>
        <dbReference type="ARBA" id="ARBA00022723"/>
    </source>
</evidence>
<dbReference type="Gene3D" id="4.10.240.10">
    <property type="entry name" value="Zn(2)-C6 fungal-type DNA-binding domain"/>
    <property type="match status" value="1"/>
</dbReference>
<evidence type="ECO:0000256" key="5">
    <source>
        <dbReference type="ARBA" id="ARBA00023242"/>
    </source>
</evidence>
<organism evidence="7 8">
    <name type="scientific">Fusarium musae</name>
    <dbReference type="NCBI Taxonomy" id="1042133"/>
    <lineage>
        <taxon>Eukaryota</taxon>
        <taxon>Fungi</taxon>
        <taxon>Dikarya</taxon>
        <taxon>Ascomycota</taxon>
        <taxon>Pezizomycotina</taxon>
        <taxon>Sordariomycetes</taxon>
        <taxon>Hypocreomycetidae</taxon>
        <taxon>Hypocreales</taxon>
        <taxon>Nectriaceae</taxon>
        <taxon>Fusarium</taxon>
    </lineage>
</organism>
<dbReference type="PROSITE" id="PS50048">
    <property type="entry name" value="ZN2_CY6_FUNGAL_2"/>
    <property type="match status" value="1"/>
</dbReference>
<evidence type="ECO:0000256" key="2">
    <source>
        <dbReference type="ARBA" id="ARBA00022833"/>
    </source>
</evidence>
<dbReference type="InterPro" id="IPR036864">
    <property type="entry name" value="Zn2-C6_fun-type_DNA-bd_sf"/>
</dbReference>
<evidence type="ECO:0000259" key="6">
    <source>
        <dbReference type="PROSITE" id="PS50048"/>
    </source>
</evidence>
<dbReference type="AlphaFoldDB" id="A0A9P8D5V0"/>
<evidence type="ECO:0000256" key="3">
    <source>
        <dbReference type="ARBA" id="ARBA00023015"/>
    </source>
</evidence>
<gene>
    <name evidence="7" type="ORF">J7337_012443</name>
</gene>
<sequence length="374" mass="41801">MRQSLRRKSCSACARSKRRCSLSAPSCRRCTAKGIECSYPTVTPVPPPLPNALPSDSIDDALLSLQMPSFTSSTTEAYGMELDSVDHHAHAHAHAHTANDYTARAEFLAHMMSLQSTALADKGFNVFIHSSQTLASDALRDALAGSALHVMRNPSNARFVDSEIARRASNIVAVLLAASISDDTFDLQMLPSVQALLVYQCMRLFSPGSISQQTQAERDNFVLQIWVSRLQLSLERGDDLMEVSWELWVEQEAIRRTLICVELAQGTYTYLRGNWPVGVRCNHDLRFNAQKAFWEAKSAAEWRLVCDDFAHPSMPCNMNRLHKDIRDAMPGDLDDLGVLLRAVGEGLKDMNTWLRHDKEALQRWGQVGVSEHYV</sequence>
<comment type="caution">
    <text evidence="7">The sequence shown here is derived from an EMBL/GenBank/DDBJ whole genome shotgun (WGS) entry which is preliminary data.</text>
</comment>
<dbReference type="KEGG" id="fmu:J7337_012443"/>
<evidence type="ECO:0000313" key="7">
    <source>
        <dbReference type="EMBL" id="KAG9495880.1"/>
    </source>
</evidence>
<keyword evidence="3" id="KW-0805">Transcription regulation</keyword>
<keyword evidence="5" id="KW-0539">Nucleus</keyword>
<feature type="domain" description="Zn(2)-C6 fungal-type" evidence="6">
    <location>
        <begin position="9"/>
        <end position="39"/>
    </location>
</feature>